<keyword evidence="2" id="KW-1185">Reference proteome</keyword>
<comment type="caution">
    <text evidence="1">The sequence shown here is derived from an EMBL/GenBank/DDBJ whole genome shotgun (WGS) entry which is preliminary data.</text>
</comment>
<dbReference type="EMBL" id="VSRR010004929">
    <property type="protein sequence ID" value="MPC41105.1"/>
    <property type="molecule type" value="Genomic_DNA"/>
</dbReference>
<reference evidence="1 2" key="1">
    <citation type="submission" date="2019-05" db="EMBL/GenBank/DDBJ databases">
        <title>Another draft genome of Portunus trituberculatus and its Hox gene families provides insights of decapod evolution.</title>
        <authorList>
            <person name="Jeong J.-H."/>
            <person name="Song I."/>
            <person name="Kim S."/>
            <person name="Choi T."/>
            <person name="Kim D."/>
            <person name="Ryu S."/>
            <person name="Kim W."/>
        </authorList>
    </citation>
    <scope>NUCLEOTIDE SEQUENCE [LARGE SCALE GENOMIC DNA]</scope>
    <source>
        <tissue evidence="1">Muscle</tissue>
    </source>
</reference>
<name>A0A5B7F681_PORTR</name>
<protein>
    <submittedName>
        <fullName evidence="1">Uncharacterized protein</fullName>
    </submittedName>
</protein>
<proteinExistence type="predicted"/>
<sequence>MMLQDDRGEPPKKRIKRNYVGLQKRLKALCKDVIAGRISTEEFLRAVGQSKRRVSISEEVDELGKQ</sequence>
<evidence type="ECO:0000313" key="2">
    <source>
        <dbReference type="Proteomes" id="UP000324222"/>
    </source>
</evidence>
<gene>
    <name evidence="1" type="ORF">E2C01_034689</name>
</gene>
<dbReference type="Proteomes" id="UP000324222">
    <property type="component" value="Unassembled WGS sequence"/>
</dbReference>
<accession>A0A5B7F681</accession>
<dbReference type="AlphaFoldDB" id="A0A5B7F681"/>
<organism evidence="1 2">
    <name type="scientific">Portunus trituberculatus</name>
    <name type="common">Swimming crab</name>
    <name type="synonym">Neptunus trituberculatus</name>
    <dbReference type="NCBI Taxonomy" id="210409"/>
    <lineage>
        <taxon>Eukaryota</taxon>
        <taxon>Metazoa</taxon>
        <taxon>Ecdysozoa</taxon>
        <taxon>Arthropoda</taxon>
        <taxon>Crustacea</taxon>
        <taxon>Multicrustacea</taxon>
        <taxon>Malacostraca</taxon>
        <taxon>Eumalacostraca</taxon>
        <taxon>Eucarida</taxon>
        <taxon>Decapoda</taxon>
        <taxon>Pleocyemata</taxon>
        <taxon>Brachyura</taxon>
        <taxon>Eubrachyura</taxon>
        <taxon>Portunoidea</taxon>
        <taxon>Portunidae</taxon>
        <taxon>Portuninae</taxon>
        <taxon>Portunus</taxon>
    </lineage>
</organism>
<evidence type="ECO:0000313" key="1">
    <source>
        <dbReference type="EMBL" id="MPC41105.1"/>
    </source>
</evidence>